<dbReference type="EMBL" id="FUKP01000066">
    <property type="protein sequence ID" value="SJN34187.1"/>
    <property type="molecule type" value="Genomic_DNA"/>
</dbReference>
<dbReference type="PRINTS" id="PR00469">
    <property type="entry name" value="PNDRDTASEII"/>
</dbReference>
<dbReference type="InterPro" id="IPR050982">
    <property type="entry name" value="Auxin_biosynth/cation_transpt"/>
</dbReference>
<keyword evidence="3" id="KW-0503">Monooxygenase</keyword>
<dbReference type="PRINTS" id="PR00368">
    <property type="entry name" value="FADPNR"/>
</dbReference>
<dbReference type="PANTHER" id="PTHR43539:SF78">
    <property type="entry name" value="FLAVIN-CONTAINING MONOOXYGENASE"/>
    <property type="match status" value="1"/>
</dbReference>
<dbReference type="InterPro" id="IPR036291">
    <property type="entry name" value="NAD(P)-bd_dom_sf"/>
</dbReference>
<dbReference type="GO" id="GO:0050660">
    <property type="term" value="F:flavin adenine dinucleotide binding"/>
    <property type="evidence" value="ECO:0007669"/>
    <property type="project" value="TreeGrafter"/>
</dbReference>
<dbReference type="GO" id="GO:0004497">
    <property type="term" value="F:monooxygenase activity"/>
    <property type="evidence" value="ECO:0007669"/>
    <property type="project" value="UniProtKB-KW"/>
</dbReference>
<dbReference type="Pfam" id="PF13738">
    <property type="entry name" value="Pyr_redox_3"/>
    <property type="match status" value="1"/>
</dbReference>
<dbReference type="SUPFAM" id="SSF51735">
    <property type="entry name" value="NAD(P)-binding Rossmann-fold domains"/>
    <property type="match status" value="1"/>
</dbReference>
<proteinExistence type="predicted"/>
<name>A0A1R4JQA9_9MICC</name>
<dbReference type="Gene3D" id="3.50.50.60">
    <property type="entry name" value="FAD/NAD(P)-binding domain"/>
    <property type="match status" value="1"/>
</dbReference>
<dbReference type="PANTHER" id="PTHR43539">
    <property type="entry name" value="FLAVIN-BINDING MONOOXYGENASE-LIKE PROTEIN (AFU_ORTHOLOGUE AFUA_4G09220)"/>
    <property type="match status" value="1"/>
</dbReference>
<protein>
    <submittedName>
        <fullName evidence="3">Monooxygenase, putative</fullName>
    </submittedName>
</protein>
<evidence type="ECO:0000313" key="4">
    <source>
        <dbReference type="Proteomes" id="UP000196230"/>
    </source>
</evidence>
<dbReference type="InterPro" id="IPR036188">
    <property type="entry name" value="FAD/NAD-bd_sf"/>
</dbReference>
<dbReference type="AlphaFoldDB" id="A0A1R4JQA9"/>
<evidence type="ECO:0000256" key="2">
    <source>
        <dbReference type="SAM" id="MobiDB-lite"/>
    </source>
</evidence>
<dbReference type="RefSeq" id="WP_087134488.1">
    <property type="nucleotide sequence ID" value="NZ_FUKP01000066.1"/>
</dbReference>
<dbReference type="Proteomes" id="UP000196230">
    <property type="component" value="Unassembled WGS sequence"/>
</dbReference>
<feature type="region of interest" description="Disordered" evidence="2">
    <location>
        <begin position="1"/>
        <end position="20"/>
    </location>
</feature>
<accession>A0A1R4JQA9</accession>
<keyword evidence="1" id="KW-0560">Oxidoreductase</keyword>
<organism evidence="3 4">
    <name type="scientific">Micrococcus lylae</name>
    <dbReference type="NCBI Taxonomy" id="1273"/>
    <lineage>
        <taxon>Bacteria</taxon>
        <taxon>Bacillati</taxon>
        <taxon>Actinomycetota</taxon>
        <taxon>Actinomycetes</taxon>
        <taxon>Micrococcales</taxon>
        <taxon>Micrococcaceae</taxon>
        <taxon>Micrococcus</taxon>
    </lineage>
</organism>
<evidence type="ECO:0000256" key="1">
    <source>
        <dbReference type="ARBA" id="ARBA00023002"/>
    </source>
</evidence>
<gene>
    <name evidence="3" type="ORF">FM125_09940</name>
</gene>
<evidence type="ECO:0000313" key="3">
    <source>
        <dbReference type="EMBL" id="SJN34187.1"/>
    </source>
</evidence>
<reference evidence="3 4" key="1">
    <citation type="submission" date="2017-02" db="EMBL/GenBank/DDBJ databases">
        <authorList>
            <person name="Peterson S.W."/>
        </authorList>
    </citation>
    <scope>NUCLEOTIDE SEQUENCE [LARGE SCALE GENOMIC DNA]</scope>
    <source>
        <strain evidence="3 4">2B3F</strain>
    </source>
</reference>
<dbReference type="SUPFAM" id="SSF51905">
    <property type="entry name" value="FAD/NAD(P)-binding domain"/>
    <property type="match status" value="1"/>
</dbReference>
<sequence>MDTGSAPRTEPSADGPALDEPLDVAVVGAGQSGLACGYFLRRWAQDVERGRSPGPAPRFALFDASSEPGGSWPRHWPSLRLFSPAEHSSLPGRRMPGSGEDNPDAAHVVDYLADYESRYDLPVRRGVRVASVSRQDGRFALRDDDGRLLALSRTVVSATGSYTRPFVPALPGTADFTGRQRHSSAYTGPQEYAGRRVLVVGGGNSGAQIAADLHGTAAVTWATQRPPRFMPDDVDGRVLFRLASARVLGRQLEQVGTPGEDLGDIVAVPAVRAARDAGTMDAVPVPSRLTAHGAAWDTDAGRRHGWPSGAGAPAAAAVRGTEQRFDDVLWCTGFRPELRHLRGLLQEPTRSGRPRMHEHLRTASADVDGLYLLGYGDWCGPASATLTGVGVFARATVADIQKTLHRGG</sequence>